<dbReference type="InterPro" id="IPR027417">
    <property type="entry name" value="P-loop_NTPase"/>
</dbReference>
<dbReference type="AlphaFoldDB" id="A0AAD9ZBP4"/>
<protein>
    <recommendedName>
        <fullName evidence="2">Tr-type G domain-containing protein</fullName>
    </recommendedName>
</protein>
<dbReference type="InterPro" id="IPR000795">
    <property type="entry name" value="T_Tr_GTP-bd_dom"/>
</dbReference>
<feature type="region of interest" description="Disordered" evidence="1">
    <location>
        <begin position="641"/>
        <end position="663"/>
    </location>
</feature>
<dbReference type="PANTHER" id="PTHR43721">
    <property type="entry name" value="ELONGATION FACTOR TU-RELATED"/>
    <property type="match status" value="1"/>
</dbReference>
<dbReference type="GO" id="GO:0005525">
    <property type="term" value="F:GTP binding"/>
    <property type="evidence" value="ECO:0007669"/>
    <property type="project" value="InterPro"/>
</dbReference>
<dbReference type="SUPFAM" id="SSF52540">
    <property type="entry name" value="P-loop containing nucleoside triphosphate hydrolases"/>
    <property type="match status" value="1"/>
</dbReference>
<comment type="caution">
    <text evidence="3">The sequence shown here is derived from an EMBL/GenBank/DDBJ whole genome shotgun (WGS) entry which is preliminary data.</text>
</comment>
<feature type="region of interest" description="Disordered" evidence="1">
    <location>
        <begin position="43"/>
        <end position="83"/>
    </location>
</feature>
<dbReference type="InterPro" id="IPR050055">
    <property type="entry name" value="EF-Tu_GTPase"/>
</dbReference>
<keyword evidence="4" id="KW-1185">Reference proteome</keyword>
<dbReference type="PANTHER" id="PTHR43721:SF30">
    <property type="entry name" value="TR-TYPE G DOMAIN-CONTAINING PROTEIN"/>
    <property type="match status" value="1"/>
</dbReference>
<evidence type="ECO:0000313" key="3">
    <source>
        <dbReference type="EMBL" id="KAK3175240.1"/>
    </source>
</evidence>
<proteinExistence type="predicted"/>
<dbReference type="Gene3D" id="3.40.50.300">
    <property type="entry name" value="P-loop containing nucleotide triphosphate hydrolases"/>
    <property type="match status" value="1"/>
</dbReference>
<feature type="compositionally biased region" description="Polar residues" evidence="1">
    <location>
        <begin position="43"/>
        <end position="61"/>
    </location>
</feature>
<organism evidence="3 4">
    <name type="scientific">Lepraria neglecta</name>
    <dbReference type="NCBI Taxonomy" id="209136"/>
    <lineage>
        <taxon>Eukaryota</taxon>
        <taxon>Fungi</taxon>
        <taxon>Dikarya</taxon>
        <taxon>Ascomycota</taxon>
        <taxon>Pezizomycotina</taxon>
        <taxon>Lecanoromycetes</taxon>
        <taxon>OSLEUM clade</taxon>
        <taxon>Lecanoromycetidae</taxon>
        <taxon>Lecanorales</taxon>
        <taxon>Lecanorineae</taxon>
        <taxon>Stereocaulaceae</taxon>
        <taxon>Lepraria</taxon>
    </lineage>
</organism>
<feature type="domain" description="Tr-type G" evidence="2">
    <location>
        <begin position="266"/>
        <end position="532"/>
    </location>
</feature>
<sequence length="868" mass="92788">MPPAEILANSGITKLEAEPQEGPTEYKLHLLLRPRRSFIASSTDQHVSGSYLSKSRTPPSHSETDLKSGSPAPVLAPSSQSRQNRLQHLTTQLLWRLQQSSRYHSSSKSNLVLPILPEADVELSASKGPGPLISGLEESSGALYEIGVSDDGTFVGLARDELEESLIVLRAMAFSLGCDVQIVRMMIVGDCQWSEETQTKKKPVITLWKDKLWVAEVLVSPYLGSNKQATELAASVLDSRPAVGGAIEEHGSPAMSHTVSQSEQLRVSLTGSTTSGKSSLLGTLSTSTLDNGRGKSRLSLLKHRHEIDSGVTSSLAQELFGYKNSASSNDACAINVINYASGNVSSWNDIHAASEQGRLVFVTDSAGHPRYRRTTVRGLVSWAPHWTLCCTAADDEEDSTGKLGATASSSEVLGSAGQGVDLSKAHLKLCLKLNSPLVIVITKFDIATKTGLRSTMAKILTTLKSAGRKPVIIPSPSSSNDAAHLQSITNDDVRAAEKAMVSVSQSELKSLVPIVLTSAVTGSGIGRLHALLRQLPIALRDTEENGRMSRRDEAPPRSLFHVDEVFAMPPSGHAQSSEGAKQGIISSGYLRYGLLEVGDKMLIGPCVPDVAGEVPPSPKMHRASSFPGLIKRSPRALTRNYDMQRPSSGDFSGIEDSARETSSAQTWQEVRITSLRNLRLPVQKLHADQVGTVGVTFPIVGLLAANTLPTTSSCIRRGMVMIPAQRGLKAGPPPAYTRFSAVFPQASLPAWPGVLVVVYIASIRASAKIVEVKALEGTAPTVADEVFDFGDNDSDDIHRTLAPDSPTDNQHTEITFEFASSREWIELGTEVLVTPGGGPSLTGQPEQRDVSSAGLDGYVGTITLAMVQ</sequence>
<reference evidence="3" key="1">
    <citation type="submission" date="2022-11" db="EMBL/GenBank/DDBJ databases">
        <title>Chromosomal genome sequence assembly and mating type (MAT) locus characterization of the leprose asexual lichenized fungus Lepraria neglecta (Nyl.) Erichsen.</title>
        <authorList>
            <person name="Allen J.L."/>
            <person name="Pfeffer B."/>
        </authorList>
    </citation>
    <scope>NUCLEOTIDE SEQUENCE</scope>
    <source>
        <strain evidence="3">Allen 5258</strain>
    </source>
</reference>
<name>A0AAD9ZBP4_9LECA</name>
<dbReference type="GO" id="GO:0003746">
    <property type="term" value="F:translation elongation factor activity"/>
    <property type="evidence" value="ECO:0007669"/>
    <property type="project" value="TreeGrafter"/>
</dbReference>
<dbReference type="Proteomes" id="UP001276659">
    <property type="component" value="Unassembled WGS sequence"/>
</dbReference>
<dbReference type="GO" id="GO:0003924">
    <property type="term" value="F:GTPase activity"/>
    <property type="evidence" value="ECO:0007669"/>
    <property type="project" value="InterPro"/>
</dbReference>
<dbReference type="EMBL" id="JASNWA010000006">
    <property type="protein sequence ID" value="KAK3175240.1"/>
    <property type="molecule type" value="Genomic_DNA"/>
</dbReference>
<evidence type="ECO:0000256" key="1">
    <source>
        <dbReference type="SAM" id="MobiDB-lite"/>
    </source>
</evidence>
<gene>
    <name evidence="3" type="ORF">OEA41_002487</name>
</gene>
<evidence type="ECO:0000313" key="4">
    <source>
        <dbReference type="Proteomes" id="UP001276659"/>
    </source>
</evidence>
<feature type="region of interest" description="Disordered" evidence="1">
    <location>
        <begin position="1"/>
        <end position="22"/>
    </location>
</feature>
<accession>A0AAD9ZBP4</accession>
<dbReference type="Pfam" id="PF00009">
    <property type="entry name" value="GTP_EFTU"/>
    <property type="match status" value="1"/>
</dbReference>
<evidence type="ECO:0000259" key="2">
    <source>
        <dbReference type="Pfam" id="PF00009"/>
    </source>
</evidence>